<dbReference type="AlphaFoldDB" id="A0A343TN62"/>
<gene>
    <name evidence="3" type="ORF">AArcSl_2923</name>
</gene>
<dbReference type="KEGG" id="hdf:AArcSl_2923"/>
<dbReference type="InterPro" id="IPR003140">
    <property type="entry name" value="PLipase/COase/thioEstase"/>
</dbReference>
<dbReference type="RefSeq" id="WP_119820935.1">
    <property type="nucleotide sequence ID" value="NZ_CP025066.1"/>
</dbReference>
<dbReference type="Proteomes" id="UP000263012">
    <property type="component" value="Chromosome"/>
</dbReference>
<reference evidence="4" key="1">
    <citation type="submission" date="2017-11" db="EMBL/GenBank/DDBJ databases">
        <title>Phenotypic and genomic properties of facultatively anaerobic sulfur-reducing natronoarchaea from hypersaline soda lakes.</title>
        <authorList>
            <person name="Sorokin D.Y."/>
            <person name="Kublanov I.V."/>
            <person name="Roman P."/>
            <person name="Sinninghe Damste J.S."/>
            <person name="Golyshin P.N."/>
            <person name="Rojo D."/>
            <person name="Ciordia S."/>
            <person name="Mena M.D.C."/>
            <person name="Ferrer M."/>
            <person name="Messina E."/>
            <person name="Smedile F."/>
            <person name="La Spada G."/>
            <person name="La Cono V."/>
            <person name="Yakimov M.M."/>
        </authorList>
    </citation>
    <scope>NUCLEOTIDE SEQUENCE [LARGE SCALE GENOMIC DNA]</scope>
    <source>
        <strain evidence="4">AArc-Sl</strain>
    </source>
</reference>
<keyword evidence="1" id="KW-0732">Signal</keyword>
<protein>
    <submittedName>
        <fullName evidence="3">Phospholipase/carboxylesterase</fullName>
    </submittedName>
</protein>
<dbReference type="OrthoDB" id="31240at2157"/>
<dbReference type="EMBL" id="CP025066">
    <property type="protein sequence ID" value="AUX10534.1"/>
    <property type="molecule type" value="Genomic_DNA"/>
</dbReference>
<dbReference type="PANTHER" id="PTHR43037">
    <property type="entry name" value="UNNAMED PRODUCT-RELATED"/>
    <property type="match status" value="1"/>
</dbReference>
<evidence type="ECO:0000259" key="2">
    <source>
        <dbReference type="Pfam" id="PF02230"/>
    </source>
</evidence>
<accession>A0A343TN62</accession>
<evidence type="ECO:0000256" key="1">
    <source>
        <dbReference type="ARBA" id="ARBA00022729"/>
    </source>
</evidence>
<feature type="domain" description="Phospholipase/carboxylesterase/thioesterase" evidence="2">
    <location>
        <begin position="54"/>
        <end position="241"/>
    </location>
</feature>
<dbReference type="InterPro" id="IPR050955">
    <property type="entry name" value="Plant_Biomass_Hydrol_Est"/>
</dbReference>
<dbReference type="InterPro" id="IPR029058">
    <property type="entry name" value="AB_hydrolase_fold"/>
</dbReference>
<dbReference type="SUPFAM" id="SSF53474">
    <property type="entry name" value="alpha/beta-Hydrolases"/>
    <property type="match status" value="1"/>
</dbReference>
<sequence length="258" mass="29461">MVGKRDIFDRVRDSDSIQRGVSLIFNRRFQSGKKNGSVELPYRLYLPNCYNKHDEKRYPIVLTFHGAGKRGRDNRRQIYSSAVFFSSNRVQRREPCFVLAPQCPPGNSWVNLKSWSEGTHPLREITPALQTSIQLLDDLLDEYRIDRGRQFVTGFSMGGYGTWDAITRFPNRFEAAIPISGGGTPGAADRLDRVKVWAFHGAEDDTVPVSGTRRMIEAMRNEGLDPRYTEFEALGHSSRPVFRQEGLIEWLFDPNTGE</sequence>
<name>A0A343TN62_9EURY</name>
<dbReference type="PANTHER" id="PTHR43037:SF1">
    <property type="entry name" value="BLL1128 PROTEIN"/>
    <property type="match status" value="1"/>
</dbReference>
<evidence type="ECO:0000313" key="4">
    <source>
        <dbReference type="Proteomes" id="UP000263012"/>
    </source>
</evidence>
<organism evidence="3 4">
    <name type="scientific">Halalkaliarchaeum desulfuricum</name>
    <dbReference type="NCBI Taxonomy" id="2055893"/>
    <lineage>
        <taxon>Archaea</taxon>
        <taxon>Methanobacteriati</taxon>
        <taxon>Methanobacteriota</taxon>
        <taxon>Stenosarchaea group</taxon>
        <taxon>Halobacteria</taxon>
        <taxon>Halobacteriales</taxon>
        <taxon>Haloferacaceae</taxon>
        <taxon>Halalkaliarchaeum</taxon>
    </lineage>
</organism>
<proteinExistence type="predicted"/>
<keyword evidence="4" id="KW-1185">Reference proteome</keyword>
<dbReference type="GeneID" id="37879284"/>
<dbReference type="Pfam" id="PF02230">
    <property type="entry name" value="Abhydrolase_2"/>
    <property type="match status" value="1"/>
</dbReference>
<dbReference type="GO" id="GO:0016787">
    <property type="term" value="F:hydrolase activity"/>
    <property type="evidence" value="ECO:0007669"/>
    <property type="project" value="InterPro"/>
</dbReference>
<evidence type="ECO:0000313" key="3">
    <source>
        <dbReference type="EMBL" id="AUX10534.1"/>
    </source>
</evidence>
<dbReference type="Gene3D" id="3.40.50.1820">
    <property type="entry name" value="alpha/beta hydrolase"/>
    <property type="match status" value="1"/>
</dbReference>